<dbReference type="PANTHER" id="PTHR32439:SF9">
    <property type="entry name" value="BLR3264 PROTEIN"/>
    <property type="match status" value="1"/>
</dbReference>
<organism evidence="8 9">
    <name type="scientific">Pararhizobium polonicum</name>
    <dbReference type="NCBI Taxonomy" id="1612624"/>
    <lineage>
        <taxon>Bacteria</taxon>
        <taxon>Pseudomonadati</taxon>
        <taxon>Pseudomonadota</taxon>
        <taxon>Alphaproteobacteria</taxon>
        <taxon>Hyphomicrobiales</taxon>
        <taxon>Rhizobiaceae</taxon>
        <taxon>Rhizobium/Agrobacterium group</taxon>
        <taxon>Pararhizobium</taxon>
    </lineage>
</organism>
<evidence type="ECO:0000256" key="6">
    <source>
        <dbReference type="ARBA" id="ARBA00023014"/>
    </source>
</evidence>
<dbReference type="PANTHER" id="PTHR32439">
    <property type="entry name" value="FERREDOXIN--NITRITE REDUCTASE, CHLOROPLASTIC"/>
    <property type="match status" value="1"/>
</dbReference>
<gene>
    <name evidence="8" type="ORF">ADU59_11470</name>
</gene>
<keyword evidence="4" id="KW-0560">Oxidoreductase</keyword>
<dbReference type="Pfam" id="PF03460">
    <property type="entry name" value="NIR_SIR_ferr"/>
    <property type="match status" value="1"/>
</dbReference>
<dbReference type="GO" id="GO:0016491">
    <property type="term" value="F:oxidoreductase activity"/>
    <property type="evidence" value="ECO:0007669"/>
    <property type="project" value="UniProtKB-KW"/>
</dbReference>
<evidence type="ECO:0000256" key="1">
    <source>
        <dbReference type="ARBA" id="ARBA00022485"/>
    </source>
</evidence>
<dbReference type="EMBL" id="LGLV01000007">
    <property type="protein sequence ID" value="OBZ95210.1"/>
    <property type="molecule type" value="Genomic_DNA"/>
</dbReference>
<evidence type="ECO:0000256" key="4">
    <source>
        <dbReference type="ARBA" id="ARBA00023002"/>
    </source>
</evidence>
<keyword evidence="2" id="KW-0349">Heme</keyword>
<dbReference type="InterPro" id="IPR005117">
    <property type="entry name" value="NiRdtase/SiRdtase_haem-b_fer"/>
</dbReference>
<dbReference type="InterPro" id="IPR051329">
    <property type="entry name" value="NIR_SIR_4Fe-4S"/>
</dbReference>
<protein>
    <submittedName>
        <fullName evidence="8">Precorrin-3B synthase</fullName>
    </submittedName>
</protein>
<evidence type="ECO:0000313" key="8">
    <source>
        <dbReference type="EMBL" id="OBZ95210.1"/>
    </source>
</evidence>
<keyword evidence="6" id="KW-0411">Iron-sulfur</keyword>
<evidence type="ECO:0000256" key="5">
    <source>
        <dbReference type="ARBA" id="ARBA00023004"/>
    </source>
</evidence>
<dbReference type="AlphaFoldDB" id="A0A1C7P1X0"/>
<dbReference type="InterPro" id="IPR012798">
    <property type="entry name" value="Cbl_synth_CobG-like"/>
</dbReference>
<feature type="domain" description="Nitrite/Sulfite reductase ferredoxin-like" evidence="7">
    <location>
        <begin position="35"/>
        <end position="96"/>
    </location>
</feature>
<dbReference type="GO" id="GO:0051539">
    <property type="term" value="F:4 iron, 4 sulfur cluster binding"/>
    <property type="evidence" value="ECO:0007669"/>
    <property type="project" value="UniProtKB-KW"/>
</dbReference>
<dbReference type="PATRIC" id="fig|1612624.7.peg.4174"/>
<dbReference type="Proteomes" id="UP000093111">
    <property type="component" value="Unassembled WGS sequence"/>
</dbReference>
<dbReference type="OrthoDB" id="7459360at2"/>
<comment type="caution">
    <text evidence="8">The sequence shown here is derived from an EMBL/GenBank/DDBJ whole genome shotgun (WGS) entry which is preliminary data.</text>
</comment>
<dbReference type="STRING" id="1612624.ADU59_11470"/>
<evidence type="ECO:0000256" key="2">
    <source>
        <dbReference type="ARBA" id="ARBA00022617"/>
    </source>
</evidence>
<dbReference type="NCBIfam" id="TIGR02435">
    <property type="entry name" value="CobG"/>
    <property type="match status" value="1"/>
</dbReference>
<proteinExistence type="predicted"/>
<dbReference type="InterPro" id="IPR036136">
    <property type="entry name" value="Nit/Sulf_reduc_fer-like_dom_sf"/>
</dbReference>
<dbReference type="Gene3D" id="3.90.480.10">
    <property type="entry name" value="Sulfite Reductase Hemoprotein,Domain 2"/>
    <property type="match status" value="1"/>
</dbReference>
<dbReference type="SUPFAM" id="SSF55124">
    <property type="entry name" value="Nitrite/Sulfite reductase N-terminal domain-like"/>
    <property type="match status" value="2"/>
</dbReference>
<keyword evidence="1" id="KW-0004">4Fe-4S</keyword>
<name>A0A1C7P1X0_9HYPH</name>
<dbReference type="Gene3D" id="3.30.413.10">
    <property type="entry name" value="Sulfite Reductase Hemoprotein, domain 1"/>
    <property type="match status" value="2"/>
</dbReference>
<dbReference type="InterPro" id="IPR045854">
    <property type="entry name" value="NO2/SO3_Rdtase_4Fe4S_sf"/>
</dbReference>
<keyword evidence="3" id="KW-0479">Metal-binding</keyword>
<accession>A0A1C7P1X0</accession>
<evidence type="ECO:0000256" key="3">
    <source>
        <dbReference type="ARBA" id="ARBA00022723"/>
    </source>
</evidence>
<keyword evidence="9" id="KW-1185">Reference proteome</keyword>
<dbReference type="SUPFAM" id="SSF56014">
    <property type="entry name" value="Nitrite and sulphite reductase 4Fe-4S domain-like"/>
    <property type="match status" value="2"/>
</dbReference>
<keyword evidence="5" id="KW-0408">Iron</keyword>
<dbReference type="GO" id="GO:0046872">
    <property type="term" value="F:metal ion binding"/>
    <property type="evidence" value="ECO:0007669"/>
    <property type="project" value="UniProtKB-KW"/>
</dbReference>
<sequence length="458" mass="46437">MTFCAAPFEGSTDPAHRSAMRRGACPSLAAPMMTGDGLLVRLRSARPGFRLGELMAIADAAALCGNGILEITARGNLQIRGLAAETVPLLAEKIADAGIAIAEGLAIETPPLAGLDASQIADPVALAERLRTVVAAYRPPLALAPKLSLIVDGGGQLHLGEVTADIRLRAVHAEGKVLWLLALAGTEATAVRIAALEETAVVPAVMHILENLASIGPAARARDIDVVALRASLASTVAPDAIEPLEPAPNSAGIHDLGAGRMVLGVGLAFGQIHATSLRAFLEALDILGAAEIRLAPGHALMVLGIAADRVAAAQALALGHGLRAFPRDPRNYIAVCAGIGACASALIDTRAVAQTIIGNAPALLDGSLTVHVSGCAKGCAKPSAAALTITAAPIGYGLVVNGPASAAPNAYIEENKIRTAMEHLDTLVSGGKRAGESARSCLTRLGADVITTAVQQG</sequence>
<reference evidence="8 9" key="1">
    <citation type="journal article" date="2016" name="Syst. Appl. Microbiol.">
        <title>Pararhizobium polonicum sp. nov. isolated from tumors on stone fruit rootstocks.</title>
        <authorList>
            <person name="Pulawska J."/>
            <person name="Kuzmanovic N."/>
            <person name="Willems A."/>
            <person name="Pothier J.F."/>
        </authorList>
    </citation>
    <scope>NUCLEOTIDE SEQUENCE [LARGE SCALE GENOMIC DNA]</scope>
    <source>
        <strain evidence="8 9">F5.1</strain>
    </source>
</reference>
<evidence type="ECO:0000313" key="9">
    <source>
        <dbReference type="Proteomes" id="UP000093111"/>
    </source>
</evidence>
<dbReference type="RefSeq" id="WP_068954258.1">
    <property type="nucleotide sequence ID" value="NZ_LGLV01000007.1"/>
</dbReference>
<evidence type="ECO:0000259" key="7">
    <source>
        <dbReference type="Pfam" id="PF03460"/>
    </source>
</evidence>